<evidence type="ECO:0000313" key="1">
    <source>
        <dbReference type="EMBL" id="KAJ1172032.1"/>
    </source>
</evidence>
<proteinExistence type="predicted"/>
<gene>
    <name evidence="1" type="ORF">NDU88_003887</name>
</gene>
<dbReference type="Proteomes" id="UP001066276">
    <property type="component" value="Chromosome 4_1"/>
</dbReference>
<comment type="caution">
    <text evidence="1">The sequence shown here is derived from an EMBL/GenBank/DDBJ whole genome shotgun (WGS) entry which is preliminary data.</text>
</comment>
<protein>
    <submittedName>
        <fullName evidence="1">Uncharacterized protein</fullName>
    </submittedName>
</protein>
<dbReference type="AlphaFoldDB" id="A0AAV7T6J8"/>
<accession>A0AAV7T6J8</accession>
<dbReference type="EMBL" id="JANPWB010000007">
    <property type="protein sequence ID" value="KAJ1172032.1"/>
    <property type="molecule type" value="Genomic_DNA"/>
</dbReference>
<reference evidence="1" key="1">
    <citation type="journal article" date="2022" name="bioRxiv">
        <title>Sequencing and chromosome-scale assembly of the giantPleurodeles waltlgenome.</title>
        <authorList>
            <person name="Brown T."/>
            <person name="Elewa A."/>
            <person name="Iarovenko S."/>
            <person name="Subramanian E."/>
            <person name="Araus A.J."/>
            <person name="Petzold A."/>
            <person name="Susuki M."/>
            <person name="Suzuki K.-i.T."/>
            <person name="Hayashi T."/>
            <person name="Toyoda A."/>
            <person name="Oliveira C."/>
            <person name="Osipova E."/>
            <person name="Leigh N.D."/>
            <person name="Simon A."/>
            <person name="Yun M.H."/>
        </authorList>
    </citation>
    <scope>NUCLEOTIDE SEQUENCE</scope>
    <source>
        <strain evidence="1">20211129_DDA</strain>
        <tissue evidence="1">Liver</tissue>
    </source>
</reference>
<evidence type="ECO:0000313" key="2">
    <source>
        <dbReference type="Proteomes" id="UP001066276"/>
    </source>
</evidence>
<keyword evidence="2" id="KW-1185">Reference proteome</keyword>
<sequence length="202" mass="22828">MLNRRRLQGQFVVAGFTTYTRDVRIWASCHPGVDLREVVVDPGGRGRLERELAQLEQEQVLGADDGALGHIRAKLSEFQDTAMAEVQHMGKYAMTRVYGEGERPVSTLAKVIRPNKDNNLTTVIQAEDGSEIRELELIPNRFREYYESLYASRVVQDSEGLLYYLMHNEMPRLADIDRESLGVPLTLEEMNKAIGGMAEGRS</sequence>
<name>A0AAV7T6J8_PLEWA</name>
<organism evidence="1 2">
    <name type="scientific">Pleurodeles waltl</name>
    <name type="common">Iberian ribbed newt</name>
    <dbReference type="NCBI Taxonomy" id="8319"/>
    <lineage>
        <taxon>Eukaryota</taxon>
        <taxon>Metazoa</taxon>
        <taxon>Chordata</taxon>
        <taxon>Craniata</taxon>
        <taxon>Vertebrata</taxon>
        <taxon>Euteleostomi</taxon>
        <taxon>Amphibia</taxon>
        <taxon>Batrachia</taxon>
        <taxon>Caudata</taxon>
        <taxon>Salamandroidea</taxon>
        <taxon>Salamandridae</taxon>
        <taxon>Pleurodelinae</taxon>
        <taxon>Pleurodeles</taxon>
    </lineage>
</organism>